<comment type="caution">
    <text evidence="2">The sequence shown here is derived from an EMBL/GenBank/DDBJ whole genome shotgun (WGS) entry which is preliminary data.</text>
</comment>
<dbReference type="Gene3D" id="3.30.70.120">
    <property type="match status" value="1"/>
</dbReference>
<name>A0A0G1LKV4_9BACT</name>
<comment type="similarity">
    <text evidence="1">Belongs to the CutA family.</text>
</comment>
<dbReference type="InterPro" id="IPR015867">
    <property type="entry name" value="N-reg_PII/ATP_PRibTrfase_C"/>
</dbReference>
<evidence type="ECO:0000313" key="2">
    <source>
        <dbReference type="EMBL" id="KKT96541.1"/>
    </source>
</evidence>
<evidence type="ECO:0000313" key="3">
    <source>
        <dbReference type="Proteomes" id="UP000034214"/>
    </source>
</evidence>
<sequence length="96" mass="10930">MTDLDPIFVNIPVPTREEGKQLCHQLLEKDLCGTAKLHDNVHLMWKEENKVQGDDINLMTLKTTRGKLANIHEFILKNHSWGTPCIEVVPILADLC</sequence>
<dbReference type="Proteomes" id="UP000034214">
    <property type="component" value="Unassembled WGS sequence"/>
</dbReference>
<dbReference type="GO" id="GO:0010038">
    <property type="term" value="P:response to metal ion"/>
    <property type="evidence" value="ECO:0007669"/>
    <property type="project" value="InterPro"/>
</dbReference>
<dbReference type="SUPFAM" id="SSF54913">
    <property type="entry name" value="GlnB-like"/>
    <property type="match status" value="1"/>
</dbReference>
<organism evidence="2 3">
    <name type="scientific">Candidatus Collierbacteria bacterium GW2011_GWC2_45_15</name>
    <dbReference type="NCBI Taxonomy" id="1618394"/>
    <lineage>
        <taxon>Bacteria</taxon>
        <taxon>Candidatus Collieribacteriota</taxon>
    </lineage>
</organism>
<proteinExistence type="inferred from homology"/>
<dbReference type="InterPro" id="IPR004323">
    <property type="entry name" value="Ion_tolerance_CutA"/>
</dbReference>
<accession>A0A0G1LKV4</accession>
<dbReference type="AlphaFoldDB" id="A0A0G1LKV4"/>
<protein>
    <recommendedName>
        <fullName evidence="4">CutA1 divalent ion tolerance protein</fullName>
    </recommendedName>
</protein>
<dbReference type="EMBL" id="LCKM01000055">
    <property type="protein sequence ID" value="KKT96541.1"/>
    <property type="molecule type" value="Genomic_DNA"/>
</dbReference>
<evidence type="ECO:0008006" key="4">
    <source>
        <dbReference type="Google" id="ProtNLM"/>
    </source>
</evidence>
<gene>
    <name evidence="2" type="ORF">UW99_C0055G0008</name>
</gene>
<evidence type="ECO:0000256" key="1">
    <source>
        <dbReference type="ARBA" id="ARBA00010169"/>
    </source>
</evidence>
<dbReference type="InterPro" id="IPR011322">
    <property type="entry name" value="N-reg_PII-like_a/b"/>
</dbReference>
<reference evidence="2 3" key="1">
    <citation type="journal article" date="2015" name="Nature">
        <title>rRNA introns, odd ribosomes, and small enigmatic genomes across a large radiation of phyla.</title>
        <authorList>
            <person name="Brown C.T."/>
            <person name="Hug L.A."/>
            <person name="Thomas B.C."/>
            <person name="Sharon I."/>
            <person name="Castelle C.J."/>
            <person name="Singh A."/>
            <person name="Wilkins M.J."/>
            <person name="Williams K.H."/>
            <person name="Banfield J.F."/>
        </authorList>
    </citation>
    <scope>NUCLEOTIDE SEQUENCE [LARGE SCALE GENOMIC DNA]</scope>
</reference>
<dbReference type="Pfam" id="PF03091">
    <property type="entry name" value="CutA1"/>
    <property type="match status" value="1"/>
</dbReference>